<feature type="domain" description="HTH luxR-type" evidence="7">
    <location>
        <begin position="152"/>
        <end position="217"/>
    </location>
</feature>
<dbReference type="InterPro" id="IPR000792">
    <property type="entry name" value="Tscrpt_reg_LuxR_C"/>
</dbReference>
<evidence type="ECO:0000256" key="3">
    <source>
        <dbReference type="ARBA" id="ARBA00023125"/>
    </source>
</evidence>
<evidence type="ECO:0000259" key="8">
    <source>
        <dbReference type="PROSITE" id="PS50110"/>
    </source>
</evidence>
<organism evidence="9 10">
    <name type="scientific">Nocardiopsis sediminis</name>
    <dbReference type="NCBI Taxonomy" id="1778267"/>
    <lineage>
        <taxon>Bacteria</taxon>
        <taxon>Bacillati</taxon>
        <taxon>Actinomycetota</taxon>
        <taxon>Actinomycetes</taxon>
        <taxon>Streptosporangiales</taxon>
        <taxon>Nocardiopsidaceae</taxon>
        <taxon>Nocardiopsis</taxon>
    </lineage>
</organism>
<dbReference type="InterPro" id="IPR058245">
    <property type="entry name" value="NreC/VraR/RcsB-like_REC"/>
</dbReference>
<dbReference type="SMART" id="SM00448">
    <property type="entry name" value="REC"/>
    <property type="match status" value="1"/>
</dbReference>
<keyword evidence="1 5" id="KW-0597">Phosphoprotein</keyword>
<dbReference type="CDD" id="cd06170">
    <property type="entry name" value="LuxR_C_like"/>
    <property type="match status" value="1"/>
</dbReference>
<feature type="modified residue" description="4-aspartylphosphate" evidence="5">
    <location>
        <position position="58"/>
    </location>
</feature>
<accession>A0ABV8FIA2</accession>
<dbReference type="InterPro" id="IPR011006">
    <property type="entry name" value="CheY-like_superfamily"/>
</dbReference>
<keyword evidence="10" id="KW-1185">Reference proteome</keyword>
<dbReference type="RefSeq" id="WP_378531345.1">
    <property type="nucleotide sequence ID" value="NZ_JBHSBH010000005.1"/>
</dbReference>
<evidence type="ECO:0000256" key="2">
    <source>
        <dbReference type="ARBA" id="ARBA00023015"/>
    </source>
</evidence>
<dbReference type="PANTHER" id="PTHR43214">
    <property type="entry name" value="TWO-COMPONENT RESPONSE REGULATOR"/>
    <property type="match status" value="1"/>
</dbReference>
<reference evidence="10" key="1">
    <citation type="journal article" date="2019" name="Int. J. Syst. Evol. Microbiol.">
        <title>The Global Catalogue of Microorganisms (GCM) 10K type strain sequencing project: providing services to taxonomists for standard genome sequencing and annotation.</title>
        <authorList>
            <consortium name="The Broad Institute Genomics Platform"/>
            <consortium name="The Broad Institute Genome Sequencing Center for Infectious Disease"/>
            <person name="Wu L."/>
            <person name="Ma J."/>
        </authorList>
    </citation>
    <scope>NUCLEOTIDE SEQUENCE [LARGE SCALE GENOMIC DNA]</scope>
    <source>
        <strain evidence="10">TBRC 1826</strain>
    </source>
</reference>
<evidence type="ECO:0000259" key="7">
    <source>
        <dbReference type="PROSITE" id="PS50043"/>
    </source>
</evidence>
<evidence type="ECO:0000256" key="4">
    <source>
        <dbReference type="ARBA" id="ARBA00023163"/>
    </source>
</evidence>
<dbReference type="PROSITE" id="PS00622">
    <property type="entry name" value="HTH_LUXR_1"/>
    <property type="match status" value="1"/>
</dbReference>
<dbReference type="PANTHER" id="PTHR43214:SF24">
    <property type="entry name" value="TRANSCRIPTIONAL REGULATORY PROTEIN NARL-RELATED"/>
    <property type="match status" value="1"/>
</dbReference>
<dbReference type="CDD" id="cd17535">
    <property type="entry name" value="REC_NarL-like"/>
    <property type="match status" value="1"/>
</dbReference>
<dbReference type="SUPFAM" id="SSF52172">
    <property type="entry name" value="CheY-like"/>
    <property type="match status" value="1"/>
</dbReference>
<evidence type="ECO:0000256" key="6">
    <source>
        <dbReference type="SAM" id="MobiDB-lite"/>
    </source>
</evidence>
<proteinExistence type="predicted"/>
<keyword evidence="4" id="KW-0804">Transcription</keyword>
<dbReference type="InterPro" id="IPR001789">
    <property type="entry name" value="Sig_transdc_resp-reg_receiver"/>
</dbReference>
<dbReference type="EMBL" id="JBHSBH010000005">
    <property type="protein sequence ID" value="MFC3995829.1"/>
    <property type="molecule type" value="Genomic_DNA"/>
</dbReference>
<dbReference type="Gene3D" id="3.40.50.2300">
    <property type="match status" value="1"/>
</dbReference>
<dbReference type="Pfam" id="PF00072">
    <property type="entry name" value="Response_reg"/>
    <property type="match status" value="1"/>
</dbReference>
<dbReference type="Proteomes" id="UP001595847">
    <property type="component" value="Unassembled WGS sequence"/>
</dbReference>
<comment type="caution">
    <text evidence="9">The sequence shown here is derived from an EMBL/GenBank/DDBJ whole genome shotgun (WGS) entry which is preliminary data.</text>
</comment>
<name>A0ABV8FIA2_9ACTN</name>
<dbReference type="SMART" id="SM00421">
    <property type="entry name" value="HTH_LUXR"/>
    <property type="match status" value="1"/>
</dbReference>
<dbReference type="InterPro" id="IPR039420">
    <property type="entry name" value="WalR-like"/>
</dbReference>
<evidence type="ECO:0000256" key="1">
    <source>
        <dbReference type="ARBA" id="ARBA00022553"/>
    </source>
</evidence>
<evidence type="ECO:0000313" key="9">
    <source>
        <dbReference type="EMBL" id="MFC3995829.1"/>
    </source>
</evidence>
<dbReference type="PROSITE" id="PS50043">
    <property type="entry name" value="HTH_LUXR_2"/>
    <property type="match status" value="1"/>
</dbReference>
<feature type="domain" description="Response regulatory" evidence="8">
    <location>
        <begin position="7"/>
        <end position="127"/>
    </location>
</feature>
<dbReference type="InterPro" id="IPR016032">
    <property type="entry name" value="Sig_transdc_resp-reg_C-effctor"/>
</dbReference>
<protein>
    <submittedName>
        <fullName evidence="9">Response regulator</fullName>
    </submittedName>
</protein>
<gene>
    <name evidence="9" type="ORF">ACFOVU_07880</name>
</gene>
<dbReference type="PRINTS" id="PR00038">
    <property type="entry name" value="HTHLUXR"/>
</dbReference>
<evidence type="ECO:0000256" key="5">
    <source>
        <dbReference type="PROSITE-ProRule" id="PRU00169"/>
    </source>
</evidence>
<feature type="region of interest" description="Disordered" evidence="6">
    <location>
        <begin position="222"/>
        <end position="252"/>
    </location>
</feature>
<sequence>MSDAPIRVVLADGQRLFRSGLHLIVDSQDDMTVVGEAGDGDEALAVVGATRPDIVLMDVWLPPANGLDAMRRLADAVDVDGPAPRVIMLTGPEPDRHSLEAIRFGASGLLLKDSTPEFVCEAVRTVYAGNTVLASHDLAALFDAPREALRPVPAEYAALTERERKVFAAVVTGASNAEIGGELHLSESTVKTHVGAILRRLGLRDRLQVVAYAYENGLTRGSARLRPTGTAGPPGRRDRDGSRWQGRYRRRG</sequence>
<keyword evidence="2" id="KW-0805">Transcription regulation</keyword>
<dbReference type="Pfam" id="PF00196">
    <property type="entry name" value="GerE"/>
    <property type="match status" value="1"/>
</dbReference>
<keyword evidence="3" id="KW-0238">DNA-binding</keyword>
<dbReference type="PROSITE" id="PS50110">
    <property type="entry name" value="RESPONSE_REGULATORY"/>
    <property type="match status" value="1"/>
</dbReference>
<dbReference type="SUPFAM" id="SSF46894">
    <property type="entry name" value="C-terminal effector domain of the bipartite response regulators"/>
    <property type="match status" value="1"/>
</dbReference>
<evidence type="ECO:0000313" key="10">
    <source>
        <dbReference type="Proteomes" id="UP001595847"/>
    </source>
</evidence>